<name>A0A944DCF0_DENI1</name>
<evidence type="ECO:0000313" key="1">
    <source>
        <dbReference type="EMBL" id="MBT0963929.1"/>
    </source>
</evidence>
<dbReference type="Proteomes" id="UP000694660">
    <property type="component" value="Unassembled WGS sequence"/>
</dbReference>
<keyword evidence="2" id="KW-1185">Reference proteome</keyword>
<protein>
    <recommendedName>
        <fullName evidence="3">HPr-rel-A system PqqD family peptide chaperone</fullName>
    </recommendedName>
</protein>
<proteinExistence type="predicted"/>
<dbReference type="RefSeq" id="WP_214363856.1">
    <property type="nucleotide sequence ID" value="NZ_JAEKFT010000043.1"/>
</dbReference>
<organism evidence="1 2">
    <name type="scientific">Denitromonas iodatirespirans</name>
    <dbReference type="NCBI Taxonomy" id="2795389"/>
    <lineage>
        <taxon>Bacteria</taxon>
        <taxon>Pseudomonadati</taxon>
        <taxon>Pseudomonadota</taxon>
        <taxon>Betaproteobacteria</taxon>
        <taxon>Rhodocyclales</taxon>
        <taxon>Zoogloeaceae</taxon>
        <taxon>Denitromonas</taxon>
    </lineage>
</organism>
<dbReference type="AlphaFoldDB" id="A0A944DCF0"/>
<comment type="caution">
    <text evidence="1">The sequence shown here is derived from an EMBL/GenBank/DDBJ whole genome shotgun (WGS) entry which is preliminary data.</text>
</comment>
<evidence type="ECO:0000313" key="2">
    <source>
        <dbReference type="Proteomes" id="UP000694660"/>
    </source>
</evidence>
<sequence length="97" mass="10341">MPRPIGLIHWKEVAEGWVGYAERTGSTFVIDPLSRFALDAIQAAPQGLTPTEIAAQLADVSDATVEPDLPERIALAVGILVSAQLIEISTVEPLPPQ</sequence>
<dbReference type="EMBL" id="JAEKFT010000043">
    <property type="protein sequence ID" value="MBT0963929.1"/>
    <property type="molecule type" value="Genomic_DNA"/>
</dbReference>
<gene>
    <name evidence="1" type="ORF">I8J34_22345</name>
</gene>
<evidence type="ECO:0008006" key="3">
    <source>
        <dbReference type="Google" id="ProtNLM"/>
    </source>
</evidence>
<reference evidence="2" key="1">
    <citation type="journal article" date="2022" name="ISME J.">
        <title>Genetic and phylogenetic analysis of dissimilatory iodate-reducing bacteria identifies potential niches across the world's oceans.</title>
        <authorList>
            <person name="Reyes-Umana V."/>
            <person name="Henning Z."/>
            <person name="Lee K."/>
            <person name="Barnum T.P."/>
            <person name="Coates J.D."/>
        </authorList>
    </citation>
    <scope>NUCLEOTIDE SEQUENCE [LARGE SCALE GENOMIC DNA]</scope>
    <source>
        <strain evidence="2">IR12</strain>
    </source>
</reference>
<accession>A0A944DCF0</accession>